<reference evidence="1 2" key="1">
    <citation type="journal article" date="2020" name="Microb. Ecol.">
        <title>Ecogenomics of the Marine Benthic Filamentous Cyanobacterium Adonisia.</title>
        <authorList>
            <person name="Walter J.M."/>
            <person name="Coutinho F.H."/>
            <person name="Leomil L."/>
            <person name="Hargreaves P.I."/>
            <person name="Campeao M.E."/>
            <person name="Vieira V.V."/>
            <person name="Silva B.S."/>
            <person name="Fistarol G.O."/>
            <person name="Salomon P.S."/>
            <person name="Sawabe T."/>
            <person name="Mino S."/>
            <person name="Hosokawa M."/>
            <person name="Miyashita H."/>
            <person name="Maruyama F."/>
            <person name="van Verk M.C."/>
            <person name="Dutilh B.E."/>
            <person name="Thompson C.C."/>
            <person name="Thompson F.L."/>
        </authorList>
    </citation>
    <scope>NUCLEOTIDE SEQUENCE [LARGE SCALE GENOMIC DNA]</scope>
    <source>
        <strain evidence="1 2">CCMR0081</strain>
    </source>
</reference>
<dbReference type="Proteomes" id="UP000481033">
    <property type="component" value="Unassembled WGS sequence"/>
</dbReference>
<dbReference type="InterPro" id="IPR009057">
    <property type="entry name" value="Homeodomain-like_sf"/>
</dbReference>
<gene>
    <name evidence="1" type="ORF">DXZ20_01020</name>
</gene>
<comment type="caution">
    <text evidence="1">The sequence shown here is derived from an EMBL/GenBank/DDBJ whole genome shotgun (WGS) entry which is preliminary data.</text>
</comment>
<name>A0A6M0REX4_9CYAN</name>
<dbReference type="Gene3D" id="1.10.10.10">
    <property type="entry name" value="Winged helix-like DNA-binding domain superfamily/Winged helix DNA-binding domain"/>
    <property type="match status" value="1"/>
</dbReference>
<dbReference type="PANTHER" id="PTHR34849:SF4">
    <property type="entry name" value="SLR1209 PROTEIN"/>
    <property type="match status" value="1"/>
</dbReference>
<dbReference type="SUPFAM" id="SSF46689">
    <property type="entry name" value="Homeodomain-like"/>
    <property type="match status" value="1"/>
</dbReference>
<dbReference type="PANTHER" id="PTHR34849">
    <property type="entry name" value="SSL5025 PROTEIN"/>
    <property type="match status" value="1"/>
</dbReference>
<dbReference type="InterPro" id="IPR036388">
    <property type="entry name" value="WH-like_DNA-bd_sf"/>
</dbReference>
<evidence type="ECO:0000313" key="2">
    <source>
        <dbReference type="Proteomes" id="UP000481033"/>
    </source>
</evidence>
<sequence>MRTKLHARTIQKTPGVCGGQARIRNTRIPVWTLVSFHQQGADSTELLRNYPSLIPADLDAAWAYYQENQTEIDQIIQDDLAHG</sequence>
<keyword evidence="2" id="KW-1185">Reference proteome</keyword>
<protein>
    <submittedName>
        <fullName evidence="1">DUF433 domain-containing protein</fullName>
    </submittedName>
</protein>
<dbReference type="Pfam" id="PF04255">
    <property type="entry name" value="DUF433"/>
    <property type="match status" value="1"/>
</dbReference>
<dbReference type="InterPro" id="IPR007367">
    <property type="entry name" value="DUF433"/>
</dbReference>
<dbReference type="EMBL" id="QXHD01000003">
    <property type="protein sequence ID" value="NEZ54302.1"/>
    <property type="molecule type" value="Genomic_DNA"/>
</dbReference>
<dbReference type="AlphaFoldDB" id="A0A6M0REX4"/>
<accession>A0A6M0REX4</accession>
<proteinExistence type="predicted"/>
<organism evidence="1 2">
    <name type="scientific">Adonisia turfae CCMR0081</name>
    <dbReference type="NCBI Taxonomy" id="2292702"/>
    <lineage>
        <taxon>Bacteria</taxon>
        <taxon>Bacillati</taxon>
        <taxon>Cyanobacteriota</taxon>
        <taxon>Adonisia</taxon>
        <taxon>Adonisia turfae</taxon>
    </lineage>
</organism>
<evidence type="ECO:0000313" key="1">
    <source>
        <dbReference type="EMBL" id="NEZ54302.1"/>
    </source>
</evidence>